<dbReference type="EMBL" id="FO082273">
    <property type="protein sequence ID" value="CCO17079.1"/>
    <property type="molecule type" value="Genomic_DNA"/>
</dbReference>
<dbReference type="Pfam" id="PF01329">
    <property type="entry name" value="Pterin_4a"/>
    <property type="match status" value="1"/>
</dbReference>
<dbReference type="InterPro" id="IPR001533">
    <property type="entry name" value="Pterin_deHydtase"/>
</dbReference>
<dbReference type="EC" id="4.2.1.96" evidence="3"/>
<evidence type="ECO:0000256" key="4">
    <source>
        <dbReference type="ARBA" id="ARBA00023239"/>
    </source>
</evidence>
<dbReference type="SUPFAM" id="SSF55248">
    <property type="entry name" value="PCD-like"/>
    <property type="match status" value="1"/>
</dbReference>
<organism evidence="5 6">
    <name type="scientific">Bathycoccus prasinos</name>
    <dbReference type="NCBI Taxonomy" id="41875"/>
    <lineage>
        <taxon>Eukaryota</taxon>
        <taxon>Viridiplantae</taxon>
        <taxon>Chlorophyta</taxon>
        <taxon>Mamiellophyceae</taxon>
        <taxon>Mamiellales</taxon>
        <taxon>Bathycoccaceae</taxon>
        <taxon>Bathycoccus</taxon>
    </lineage>
</organism>
<accession>K8EGG2</accession>
<dbReference type="AlphaFoldDB" id="K8EGG2"/>
<dbReference type="RefSeq" id="XP_007512479.1">
    <property type="nucleotide sequence ID" value="XM_007512417.1"/>
</dbReference>
<dbReference type="InterPro" id="IPR036428">
    <property type="entry name" value="PCD_sf"/>
</dbReference>
<dbReference type="OrthoDB" id="277398at2759"/>
<name>K8EGG2_9CHLO</name>
<keyword evidence="4" id="KW-0456">Lyase</keyword>
<proteinExistence type="inferred from homology"/>
<evidence type="ECO:0000313" key="6">
    <source>
        <dbReference type="Proteomes" id="UP000198341"/>
    </source>
</evidence>
<dbReference type="KEGG" id="bpg:Bathy06g03430"/>
<dbReference type="GeneID" id="19015324"/>
<keyword evidence="6" id="KW-1185">Reference proteome</keyword>
<dbReference type="GO" id="GO:0006729">
    <property type="term" value="P:tetrahydrobiopterin biosynthetic process"/>
    <property type="evidence" value="ECO:0007669"/>
    <property type="project" value="InterPro"/>
</dbReference>
<evidence type="ECO:0000256" key="3">
    <source>
        <dbReference type="ARBA" id="ARBA00013252"/>
    </source>
</evidence>
<reference evidence="5 6" key="1">
    <citation type="submission" date="2011-10" db="EMBL/GenBank/DDBJ databases">
        <authorList>
            <person name="Genoscope - CEA"/>
        </authorList>
    </citation>
    <scope>NUCLEOTIDE SEQUENCE [LARGE SCALE GENOMIC DNA]</scope>
    <source>
        <strain evidence="5 6">RCC 1105</strain>
    </source>
</reference>
<dbReference type="Proteomes" id="UP000198341">
    <property type="component" value="Chromosome 6"/>
</dbReference>
<evidence type="ECO:0000313" key="5">
    <source>
        <dbReference type="EMBL" id="CCO17079.1"/>
    </source>
</evidence>
<comment type="similarity">
    <text evidence="2">Belongs to the pterin-4-alpha-carbinolamine dehydratase family.</text>
</comment>
<evidence type="ECO:0000256" key="2">
    <source>
        <dbReference type="ARBA" id="ARBA00006472"/>
    </source>
</evidence>
<gene>
    <name evidence="5" type="ORF">Bathy06g03430</name>
</gene>
<comment type="catalytic activity">
    <reaction evidence="1">
        <text>(4aS,6R)-4a-hydroxy-L-erythro-5,6,7,8-tetrahydrobiopterin = (6R)-L-erythro-6,7-dihydrobiopterin + H2O</text>
        <dbReference type="Rhea" id="RHEA:11920"/>
        <dbReference type="ChEBI" id="CHEBI:15377"/>
        <dbReference type="ChEBI" id="CHEBI:15642"/>
        <dbReference type="ChEBI" id="CHEBI:43120"/>
        <dbReference type="EC" id="4.2.1.96"/>
    </reaction>
</comment>
<dbReference type="STRING" id="41875.K8EGG2"/>
<evidence type="ECO:0000256" key="1">
    <source>
        <dbReference type="ARBA" id="ARBA00001554"/>
    </source>
</evidence>
<dbReference type="eggNOG" id="ENOG502QSK7">
    <property type="taxonomic scope" value="Eukaryota"/>
</dbReference>
<dbReference type="Gene3D" id="3.30.1360.20">
    <property type="entry name" value="Transcriptional coactivator/pterin dehydratase"/>
    <property type="match status" value="1"/>
</dbReference>
<dbReference type="GO" id="GO:0008124">
    <property type="term" value="F:4-alpha-hydroxytetrahydrobiopterin dehydratase activity"/>
    <property type="evidence" value="ECO:0007669"/>
    <property type="project" value="UniProtKB-EC"/>
</dbReference>
<sequence>MALKSQSTSDKNVFFGKKKFRFRVQAIGEGGLSRDQEMMGGLGGDIGARDPTAGEIGSNFGTSTLGHADTDHIVKATGKGAKKLQDMTLLKNRSIQQLPADATACTLSDEEIYRKQCVDWKVRPSNKDSIPRLRWEVTTTDGEKFAARCQAVASEAGWPVETTATGEKVLVEVHTKDVKGLTINDFILATKIEADEEVAAMIVKKAKVVRNWI</sequence>
<protein>
    <recommendedName>
        <fullName evidence="3">4a-hydroxytetrahydrobiopterin dehydratase</fullName>
        <ecNumber evidence="3">4.2.1.96</ecNumber>
    </recommendedName>
</protein>